<evidence type="ECO:0000259" key="9">
    <source>
        <dbReference type="PROSITE" id="PS50929"/>
    </source>
</evidence>
<feature type="transmembrane region" description="Helical" evidence="7">
    <location>
        <begin position="162"/>
        <end position="182"/>
    </location>
</feature>
<gene>
    <name evidence="10" type="ORF">ACE41H_20650</name>
</gene>
<comment type="caution">
    <text evidence="10">The sequence shown here is derived from an EMBL/GenBank/DDBJ whole genome shotgun (WGS) entry which is preliminary data.</text>
</comment>
<proteinExistence type="predicted"/>
<organism evidence="10 11">
    <name type="scientific">Paenibacillus enshidis</name>
    <dbReference type="NCBI Taxonomy" id="1458439"/>
    <lineage>
        <taxon>Bacteria</taxon>
        <taxon>Bacillati</taxon>
        <taxon>Bacillota</taxon>
        <taxon>Bacilli</taxon>
        <taxon>Bacillales</taxon>
        <taxon>Paenibacillaceae</taxon>
        <taxon>Paenibacillus</taxon>
    </lineage>
</organism>
<evidence type="ECO:0000313" key="10">
    <source>
        <dbReference type="EMBL" id="MFB5269178.1"/>
    </source>
</evidence>
<dbReference type="InterPro" id="IPR011527">
    <property type="entry name" value="ABC1_TM_dom"/>
</dbReference>
<keyword evidence="5 7" id="KW-1133">Transmembrane helix</keyword>
<dbReference type="SMART" id="SM00382">
    <property type="entry name" value="AAA"/>
    <property type="match status" value="1"/>
</dbReference>
<accession>A0ABV5AY85</accession>
<evidence type="ECO:0000256" key="2">
    <source>
        <dbReference type="ARBA" id="ARBA00022692"/>
    </source>
</evidence>
<dbReference type="RefSeq" id="WP_375357453.1">
    <property type="nucleotide sequence ID" value="NZ_JBHHMI010000026.1"/>
</dbReference>
<evidence type="ECO:0000313" key="11">
    <source>
        <dbReference type="Proteomes" id="UP001580346"/>
    </source>
</evidence>
<dbReference type="PANTHER" id="PTHR24221">
    <property type="entry name" value="ATP-BINDING CASSETTE SUB-FAMILY B"/>
    <property type="match status" value="1"/>
</dbReference>
<keyword evidence="3" id="KW-0547">Nucleotide-binding</keyword>
<dbReference type="InterPro" id="IPR003593">
    <property type="entry name" value="AAA+_ATPase"/>
</dbReference>
<feature type="domain" description="ABC transporter" evidence="8">
    <location>
        <begin position="340"/>
        <end position="581"/>
    </location>
</feature>
<dbReference type="EMBL" id="JBHHMI010000026">
    <property type="protein sequence ID" value="MFB5269178.1"/>
    <property type="molecule type" value="Genomic_DNA"/>
</dbReference>
<dbReference type="InterPro" id="IPR039421">
    <property type="entry name" value="Type_1_exporter"/>
</dbReference>
<protein>
    <submittedName>
        <fullName evidence="10">ABC transporter ATP-binding protein</fullName>
    </submittedName>
</protein>
<dbReference type="PROSITE" id="PS50893">
    <property type="entry name" value="ABC_TRANSPORTER_2"/>
    <property type="match status" value="1"/>
</dbReference>
<evidence type="ECO:0000256" key="4">
    <source>
        <dbReference type="ARBA" id="ARBA00022840"/>
    </source>
</evidence>
<dbReference type="GO" id="GO:0005524">
    <property type="term" value="F:ATP binding"/>
    <property type="evidence" value="ECO:0007669"/>
    <property type="project" value="UniProtKB-KW"/>
</dbReference>
<dbReference type="PANTHER" id="PTHR24221:SF654">
    <property type="entry name" value="ATP-BINDING CASSETTE SUB-FAMILY B MEMBER 6"/>
    <property type="match status" value="1"/>
</dbReference>
<feature type="transmembrane region" description="Helical" evidence="7">
    <location>
        <begin position="136"/>
        <end position="156"/>
    </location>
</feature>
<dbReference type="PROSITE" id="PS50929">
    <property type="entry name" value="ABC_TM1F"/>
    <property type="match status" value="1"/>
</dbReference>
<dbReference type="SUPFAM" id="SSF90123">
    <property type="entry name" value="ABC transporter transmembrane region"/>
    <property type="match status" value="1"/>
</dbReference>
<feature type="transmembrane region" description="Helical" evidence="7">
    <location>
        <begin position="20"/>
        <end position="38"/>
    </location>
</feature>
<evidence type="ECO:0000256" key="5">
    <source>
        <dbReference type="ARBA" id="ARBA00022989"/>
    </source>
</evidence>
<keyword evidence="4 10" id="KW-0067">ATP-binding</keyword>
<keyword evidence="11" id="KW-1185">Reference proteome</keyword>
<dbReference type="InterPro" id="IPR027417">
    <property type="entry name" value="P-loop_NTPase"/>
</dbReference>
<dbReference type="InterPro" id="IPR036640">
    <property type="entry name" value="ABC1_TM_sf"/>
</dbReference>
<dbReference type="InterPro" id="IPR003439">
    <property type="entry name" value="ABC_transporter-like_ATP-bd"/>
</dbReference>
<evidence type="ECO:0000259" key="8">
    <source>
        <dbReference type="PROSITE" id="PS50893"/>
    </source>
</evidence>
<evidence type="ECO:0000256" key="7">
    <source>
        <dbReference type="SAM" id="Phobius"/>
    </source>
</evidence>
<reference evidence="10 11" key="1">
    <citation type="submission" date="2024-09" db="EMBL/GenBank/DDBJ databases">
        <title>Paenibacillus zeirhizospherea sp. nov., isolated from surface of the maize (Zea mays) roots in a horticulture field, Hungary.</title>
        <authorList>
            <person name="Marton D."/>
            <person name="Farkas M."/>
            <person name="Bedics A."/>
            <person name="Toth E."/>
            <person name="Tancsics A."/>
            <person name="Boka K."/>
            <person name="Maroti G."/>
            <person name="Kriszt B."/>
            <person name="Cserhati M."/>
        </authorList>
    </citation>
    <scope>NUCLEOTIDE SEQUENCE [LARGE SCALE GENOMIC DNA]</scope>
    <source>
        <strain evidence="10 11">KCTC 33519</strain>
    </source>
</reference>
<feature type="domain" description="ABC transmembrane type-1" evidence="9">
    <location>
        <begin position="22"/>
        <end position="308"/>
    </location>
</feature>
<dbReference type="SUPFAM" id="SSF52540">
    <property type="entry name" value="P-loop containing nucleoside triphosphate hydrolases"/>
    <property type="match status" value="1"/>
</dbReference>
<dbReference type="Gene3D" id="1.20.1560.10">
    <property type="entry name" value="ABC transporter type 1, transmembrane domain"/>
    <property type="match status" value="1"/>
</dbReference>
<dbReference type="Gene3D" id="3.40.50.300">
    <property type="entry name" value="P-loop containing nucleotide triphosphate hydrolases"/>
    <property type="match status" value="1"/>
</dbReference>
<feature type="transmembrane region" description="Helical" evidence="7">
    <location>
        <begin position="263"/>
        <end position="285"/>
    </location>
</feature>
<keyword evidence="6 7" id="KW-0472">Membrane</keyword>
<evidence type="ECO:0000256" key="1">
    <source>
        <dbReference type="ARBA" id="ARBA00004651"/>
    </source>
</evidence>
<dbReference type="Pfam" id="PF00005">
    <property type="entry name" value="ABC_tran"/>
    <property type="match status" value="1"/>
</dbReference>
<dbReference type="Proteomes" id="UP001580346">
    <property type="component" value="Unassembled WGS sequence"/>
</dbReference>
<name>A0ABV5AY85_9BACL</name>
<evidence type="ECO:0000256" key="3">
    <source>
        <dbReference type="ARBA" id="ARBA00022741"/>
    </source>
</evidence>
<evidence type="ECO:0000256" key="6">
    <source>
        <dbReference type="ARBA" id="ARBA00023136"/>
    </source>
</evidence>
<keyword evidence="2 7" id="KW-0812">Transmembrane</keyword>
<feature type="transmembrane region" description="Helical" evidence="7">
    <location>
        <begin position="58"/>
        <end position="82"/>
    </location>
</feature>
<comment type="subcellular location">
    <subcellularLocation>
        <location evidence="1">Cell membrane</location>
        <topology evidence="1">Multi-pass membrane protein</topology>
    </subcellularLocation>
</comment>
<sequence>MKIRENLAFAIKIIGIYRAVSLVGLLWITLLSISMPLLQSLMLVYTEKVGNSLAGGQANVIILLLFIQSVLYCSAQICMLANNMLENKLNLKYSLYLNTSLKEKLSKIKIHLLDDTETHNKIVTVRHIIPQIGVSLLSSILTLFQAILAILGMIYILRNLHFSILILLVLFSLANIFISNIFNKVQMNIYNTTSEDMRLKEYYSQLFFNRELMSESRMFQLHKFFLEKWKAVFWRVETPNVNLMNKRSVLASSIQISINLLQLIMLIILVNTSGSALSVGTFMLLTQAVLQIQGRANELVASLSHIHQTFMFLPLYFEVLNLPEEEQVQGEEFSGLKEGIVVSNLSFKYINSSSKILKDVTFSIKKGERVAIVGHNGSGKTTIVKCLLGLYDEFLEGSIYYDGLSISDYNKDTLRNKIAVLFQNYGKYPFSFKENVIIGDLKNIDNEELYNQALNSSNSRSIVNSLPNGSNTSLGPEFNKGIDMSGGQWQKTALARVYFRDADIVFLDEPTSAIDPISENEIYKHFFEITKGKTSIILTHRLGMCKWVDKIIVLDKGQIKEIGTHNELLNKESLYREMFLAQSEWYIAEQKITVVKTGQQL</sequence>